<organism evidence="1 2">
    <name type="scientific">Desulfohalobium retbaense (strain ATCC 49708 / DSM 5692 / JCM 16813 / HR100)</name>
    <dbReference type="NCBI Taxonomy" id="485915"/>
    <lineage>
        <taxon>Bacteria</taxon>
        <taxon>Pseudomonadati</taxon>
        <taxon>Thermodesulfobacteriota</taxon>
        <taxon>Desulfovibrionia</taxon>
        <taxon>Desulfovibrionales</taxon>
        <taxon>Desulfohalobiaceae</taxon>
        <taxon>Desulfohalobium</taxon>
    </lineage>
</organism>
<keyword evidence="2" id="KW-1185">Reference proteome</keyword>
<dbReference type="GO" id="GO:0043165">
    <property type="term" value="P:Gram-negative-bacterium-type cell outer membrane assembly"/>
    <property type="evidence" value="ECO:0007669"/>
    <property type="project" value="InterPro"/>
</dbReference>
<accession>C8X2R6</accession>
<dbReference type="STRING" id="485915.Dret_1426"/>
<dbReference type="RefSeq" id="WP_015751860.1">
    <property type="nucleotide sequence ID" value="NC_013223.1"/>
</dbReference>
<gene>
    <name evidence="1" type="ordered locus">Dret_1426</name>
</gene>
<dbReference type="HOGENOM" id="CLU_121834_0_0_7"/>
<evidence type="ECO:0000313" key="2">
    <source>
        <dbReference type="Proteomes" id="UP000001052"/>
    </source>
</evidence>
<dbReference type="GO" id="GO:0019867">
    <property type="term" value="C:outer membrane"/>
    <property type="evidence" value="ECO:0007669"/>
    <property type="project" value="InterPro"/>
</dbReference>
<dbReference type="KEGG" id="drt:Dret_1426"/>
<reference evidence="1 2" key="2">
    <citation type="journal article" date="2010" name="Stand. Genomic Sci.">
        <title>Complete genome sequence of Desulfohalobium retbaense type strain (HR(100)).</title>
        <authorList>
            <person name="Spring S."/>
            <person name="Nolan M."/>
            <person name="Lapidus A."/>
            <person name="Glavina Del Rio T."/>
            <person name="Copeland A."/>
            <person name="Tice H."/>
            <person name="Cheng J.F."/>
            <person name="Lucas S."/>
            <person name="Land M."/>
            <person name="Chen F."/>
            <person name="Bruce D."/>
            <person name="Goodwin L."/>
            <person name="Pitluck S."/>
            <person name="Ivanova N."/>
            <person name="Mavromatis K."/>
            <person name="Mikhailova N."/>
            <person name="Pati A."/>
            <person name="Chen A."/>
            <person name="Palaniappan K."/>
            <person name="Hauser L."/>
            <person name="Chang Y.J."/>
            <person name="Jeffries C.D."/>
            <person name="Munk C."/>
            <person name="Kiss H."/>
            <person name="Chain P."/>
            <person name="Han C."/>
            <person name="Brettin T."/>
            <person name="Detter J.C."/>
            <person name="Schuler E."/>
            <person name="Goker M."/>
            <person name="Rohde M."/>
            <person name="Bristow J."/>
            <person name="Eisen J.A."/>
            <person name="Markowitz V."/>
            <person name="Hugenholtz P."/>
            <person name="Kyrpides N.C."/>
            <person name="Klenk H.P."/>
        </authorList>
    </citation>
    <scope>NUCLEOTIDE SEQUENCE [LARGE SCALE GENOMIC DNA]</scope>
    <source>
        <strain evidence="1 2">DSM 5692</strain>
    </source>
</reference>
<reference evidence="2" key="1">
    <citation type="submission" date="2009-09" db="EMBL/GenBank/DDBJ databases">
        <title>The complete chromosome of Desulfohalobium retbaense DSM 5692.</title>
        <authorList>
            <consortium name="US DOE Joint Genome Institute (JGI-PGF)"/>
            <person name="Lucas S."/>
            <person name="Copeland A."/>
            <person name="Lapidus A."/>
            <person name="Glavina del Rio T."/>
            <person name="Dalin E."/>
            <person name="Tice H."/>
            <person name="Bruce D."/>
            <person name="Goodwin L."/>
            <person name="Pitluck S."/>
            <person name="Kyrpides N."/>
            <person name="Mavromatis K."/>
            <person name="Ivanova N."/>
            <person name="Mikhailova N."/>
            <person name="Munk A.C."/>
            <person name="Brettin T."/>
            <person name="Detter J.C."/>
            <person name="Han C."/>
            <person name="Tapia R."/>
            <person name="Larimer F."/>
            <person name="Land M."/>
            <person name="Hauser L."/>
            <person name="Markowitz V."/>
            <person name="Cheng J.-F."/>
            <person name="Hugenholtz P."/>
            <person name="Woyke T."/>
            <person name="Wu D."/>
            <person name="Spring S."/>
            <person name="Klenk H.-P."/>
            <person name="Eisen J.A."/>
        </authorList>
    </citation>
    <scope>NUCLEOTIDE SEQUENCE [LARGE SCALE GENOMIC DNA]</scope>
    <source>
        <strain evidence="2">DSM 5692</strain>
    </source>
</reference>
<protein>
    <submittedName>
        <fullName evidence="1">Lipoprotein</fullName>
    </submittedName>
</protein>
<dbReference type="InterPro" id="IPR007485">
    <property type="entry name" value="LPS_assembly_LptE"/>
</dbReference>
<dbReference type="Proteomes" id="UP000001052">
    <property type="component" value="Chromosome"/>
</dbReference>
<dbReference type="AlphaFoldDB" id="C8X2R6"/>
<name>C8X2R6_DESRD</name>
<dbReference type="eggNOG" id="ENOG503415Z">
    <property type="taxonomic scope" value="Bacteria"/>
</dbReference>
<keyword evidence="1" id="KW-0449">Lipoprotein</keyword>
<dbReference type="Pfam" id="PF04390">
    <property type="entry name" value="LptE"/>
    <property type="match status" value="1"/>
</dbReference>
<dbReference type="Gene3D" id="3.30.160.150">
    <property type="entry name" value="Lipoprotein like domain"/>
    <property type="match status" value="1"/>
</dbReference>
<dbReference type="EMBL" id="CP001734">
    <property type="protein sequence ID" value="ACV68713.1"/>
    <property type="molecule type" value="Genomic_DNA"/>
</dbReference>
<dbReference type="PROSITE" id="PS51257">
    <property type="entry name" value="PROKAR_LIPOPROTEIN"/>
    <property type="match status" value="1"/>
</dbReference>
<proteinExistence type="predicted"/>
<sequence length="169" mass="18654">MWSRPEYAFTLLLAVLMLLAGCGYHLSSAAPVALPQGMTRLALDSVSQPSTESWMEPYLRRSLRDELARRGQITWVSRDAAQGLIRLKVTSYSDSGLRQSSDEDTVKSEIRIAGEAQIFESASSQRVWNSGQVQTNVSYQTDNESSTAAGKDAVDDFIERLVDRLGSGF</sequence>
<evidence type="ECO:0000313" key="1">
    <source>
        <dbReference type="EMBL" id="ACV68713.1"/>
    </source>
</evidence>